<name>A0AAV3QA92_LITER</name>
<protein>
    <submittedName>
        <fullName evidence="2">Uncharacterized protein</fullName>
    </submittedName>
</protein>
<feature type="region of interest" description="Disordered" evidence="1">
    <location>
        <begin position="388"/>
        <end position="417"/>
    </location>
</feature>
<sequence length="417" mass="46951">MFSLMLYNLVRMFEKDENLKFKQKHRQGVSVMDLKGIAWAGNIYQKFEAMCVEVEEVMYQDTVKYLESQVQTVGSSVRKLYSNVMQDILPPDYVDPVEVAAADLPLNPYSHTKVIRKPKVTMKQDLENLKKKYEDYKVVGDIKADHKEAVSKLDYSIDHAKCDVGIRVFSNSYSGNNRGAGLYRRHSVMGKGNYRIDMPYKMSKETNADSEIPSKATSSCQLSKESETCSTSDGVCDAKEARSVDNSACMSTSQVASPVSDINLSSGIKELSLAILPDTFDTDLDCKKRARMESNTNTIFGSILDEAVIFSEGRSDDSKIDAASNVIELEIIELLDESEFTDTCVLVEGNELQIVPQKKEKSKSYKKKFQEAFPLRMKSTRKQEYRKLVAEHSAHSSKQEGMDQNAGDVPDSEWELL</sequence>
<dbReference type="EMBL" id="BAABME010003900">
    <property type="protein sequence ID" value="GAA0160493.1"/>
    <property type="molecule type" value="Genomic_DNA"/>
</dbReference>
<dbReference type="Proteomes" id="UP001454036">
    <property type="component" value="Unassembled WGS sequence"/>
</dbReference>
<evidence type="ECO:0000313" key="3">
    <source>
        <dbReference type="Proteomes" id="UP001454036"/>
    </source>
</evidence>
<reference evidence="2 3" key="1">
    <citation type="submission" date="2024-01" db="EMBL/GenBank/DDBJ databases">
        <title>The complete chloroplast genome sequence of Lithospermum erythrorhizon: insights into the phylogenetic relationship among Boraginaceae species and the maternal lineages of purple gromwells.</title>
        <authorList>
            <person name="Okada T."/>
            <person name="Watanabe K."/>
        </authorList>
    </citation>
    <scope>NUCLEOTIDE SEQUENCE [LARGE SCALE GENOMIC DNA]</scope>
</reference>
<dbReference type="GO" id="GO:0006950">
    <property type="term" value="P:response to stress"/>
    <property type="evidence" value="ECO:0007669"/>
    <property type="project" value="TreeGrafter"/>
</dbReference>
<dbReference type="InterPro" id="IPR053273">
    <property type="entry name" value="CST_Regulator"/>
</dbReference>
<proteinExistence type="predicted"/>
<evidence type="ECO:0000256" key="1">
    <source>
        <dbReference type="SAM" id="MobiDB-lite"/>
    </source>
</evidence>
<accession>A0AAV3QA92</accession>
<dbReference type="AlphaFoldDB" id="A0AAV3QA92"/>
<comment type="caution">
    <text evidence="2">The sequence shown here is derived from an EMBL/GenBank/DDBJ whole genome shotgun (WGS) entry which is preliminary data.</text>
</comment>
<dbReference type="PANTHER" id="PTHR34659:SF8">
    <property type="entry name" value="(RAPE) HYPOTHETICAL PROTEIN"/>
    <property type="match status" value="1"/>
</dbReference>
<dbReference type="PANTHER" id="PTHR34659">
    <property type="entry name" value="BNAA05G11610D PROTEIN"/>
    <property type="match status" value="1"/>
</dbReference>
<dbReference type="GO" id="GO:0005776">
    <property type="term" value="C:autophagosome"/>
    <property type="evidence" value="ECO:0007669"/>
    <property type="project" value="TreeGrafter"/>
</dbReference>
<evidence type="ECO:0000313" key="2">
    <source>
        <dbReference type="EMBL" id="GAA0160493.1"/>
    </source>
</evidence>
<dbReference type="GO" id="GO:0061908">
    <property type="term" value="C:phagophore"/>
    <property type="evidence" value="ECO:0007669"/>
    <property type="project" value="TreeGrafter"/>
</dbReference>
<keyword evidence="3" id="KW-1185">Reference proteome</keyword>
<gene>
    <name evidence="2" type="ORF">LIER_17036</name>
</gene>
<feature type="compositionally biased region" description="Basic and acidic residues" evidence="1">
    <location>
        <begin position="388"/>
        <end position="401"/>
    </location>
</feature>
<organism evidence="2 3">
    <name type="scientific">Lithospermum erythrorhizon</name>
    <name type="common">Purple gromwell</name>
    <name type="synonym">Lithospermum officinale var. erythrorhizon</name>
    <dbReference type="NCBI Taxonomy" id="34254"/>
    <lineage>
        <taxon>Eukaryota</taxon>
        <taxon>Viridiplantae</taxon>
        <taxon>Streptophyta</taxon>
        <taxon>Embryophyta</taxon>
        <taxon>Tracheophyta</taxon>
        <taxon>Spermatophyta</taxon>
        <taxon>Magnoliopsida</taxon>
        <taxon>eudicotyledons</taxon>
        <taxon>Gunneridae</taxon>
        <taxon>Pentapetalae</taxon>
        <taxon>asterids</taxon>
        <taxon>lamiids</taxon>
        <taxon>Boraginales</taxon>
        <taxon>Boraginaceae</taxon>
        <taxon>Boraginoideae</taxon>
        <taxon>Lithospermeae</taxon>
        <taxon>Lithospermum</taxon>
    </lineage>
</organism>